<comment type="similarity">
    <text evidence="3">Belongs to the CNOT2/3/5 family.</text>
</comment>
<sequence>PNFAAAAAQAAAVAQQNGHTTPSNISLSELCVRSMSPLFNAPAVSSSSSSALVQPQHNSFPPSVVGVSTSSITSAIVVAPEKSDTTPNLSEDTFSSLKSMAQTAIDRAGLKLPLSESQQQPQVSISVSQQSIHNAGGSSSNSSSNLKGEAYIPPLLGVAPLGPVPLNKETQFQYQMLEAANSHMPHPSDSERLRPYLPRNPCPTPPHYPQVPPGGFDTIDYFQRLSTETLFFIFYYMEGTKAQYLSAKALKKQSWRFHTKYMMWFQRHEEPKIINDEYEQGTYIYFDFEKWGQRKKEGFTFEYRFLEDKDLN</sequence>
<dbReference type="AlphaFoldDB" id="A0A0K2V3L3"/>
<dbReference type="GO" id="GO:0031047">
    <property type="term" value="P:regulatory ncRNA-mediated gene silencing"/>
    <property type="evidence" value="ECO:0007669"/>
    <property type="project" value="UniProtKB-KW"/>
</dbReference>
<accession>A0A0K2V3L3</accession>
<evidence type="ECO:0000256" key="10">
    <source>
        <dbReference type="ARBA" id="ARBA00023158"/>
    </source>
</evidence>
<proteinExistence type="inferred from homology"/>
<evidence type="ECO:0000256" key="4">
    <source>
        <dbReference type="ARBA" id="ARBA00022473"/>
    </source>
</evidence>
<dbReference type="OrthoDB" id="293823at2759"/>
<reference evidence="18" key="1">
    <citation type="submission" date="2014-05" db="EMBL/GenBank/DDBJ databases">
        <authorList>
            <person name="Chronopoulou M."/>
        </authorList>
    </citation>
    <scope>NUCLEOTIDE SEQUENCE</scope>
    <source>
        <tissue evidence="18">Whole organism</tissue>
    </source>
</reference>
<dbReference type="GO" id="GO:0006355">
    <property type="term" value="P:regulation of DNA-templated transcription"/>
    <property type="evidence" value="ECO:0007669"/>
    <property type="project" value="InterPro"/>
</dbReference>
<keyword evidence="8" id="KW-0810">Translation regulation</keyword>
<keyword evidence="11" id="KW-0804">Transcription</keyword>
<evidence type="ECO:0000256" key="16">
    <source>
        <dbReference type="SAM" id="MobiDB-lite"/>
    </source>
</evidence>
<evidence type="ECO:0000256" key="1">
    <source>
        <dbReference type="ARBA" id="ARBA00004123"/>
    </source>
</evidence>
<keyword evidence="9" id="KW-0805">Transcription regulation</keyword>
<dbReference type="InterPro" id="IPR007282">
    <property type="entry name" value="NOT2/3/5_C"/>
</dbReference>
<feature type="region of interest" description="Disordered" evidence="16">
    <location>
        <begin position="114"/>
        <end position="146"/>
    </location>
</feature>
<dbReference type="GO" id="GO:0005829">
    <property type="term" value="C:cytosol"/>
    <property type="evidence" value="ECO:0007669"/>
    <property type="project" value="UniProtKB-ARBA"/>
</dbReference>
<keyword evidence="7" id="KW-0597">Phosphoprotein</keyword>
<evidence type="ECO:0000256" key="2">
    <source>
        <dbReference type="ARBA" id="ARBA00004201"/>
    </source>
</evidence>
<evidence type="ECO:0000256" key="6">
    <source>
        <dbReference type="ARBA" id="ARBA00022491"/>
    </source>
</evidence>
<name>A0A0K2V3L3_LEPSM</name>
<dbReference type="Gene3D" id="2.30.30.1020">
    <property type="entry name" value="CCR4-NOT complex subunit 2/3/5, C-terminal domain"/>
    <property type="match status" value="1"/>
</dbReference>
<evidence type="ECO:0000256" key="7">
    <source>
        <dbReference type="ARBA" id="ARBA00022553"/>
    </source>
</evidence>
<protein>
    <recommendedName>
        <fullName evidence="13">CCR4-NOT transcription complex subunit 3</fullName>
    </recommendedName>
    <alternativeName>
        <fullName evidence="14">CCR4-associated factor 3</fullName>
    </alternativeName>
</protein>
<evidence type="ECO:0000256" key="14">
    <source>
        <dbReference type="ARBA" id="ARBA00083548"/>
    </source>
</evidence>
<keyword evidence="12" id="KW-0539">Nucleus</keyword>
<dbReference type="GO" id="GO:0030015">
    <property type="term" value="C:CCR4-NOT core complex"/>
    <property type="evidence" value="ECO:0007669"/>
    <property type="project" value="InterPro"/>
</dbReference>
<evidence type="ECO:0000256" key="12">
    <source>
        <dbReference type="ARBA" id="ARBA00023242"/>
    </source>
</evidence>
<evidence type="ECO:0000313" key="18">
    <source>
        <dbReference type="EMBL" id="CDW44556.1"/>
    </source>
</evidence>
<dbReference type="GO" id="GO:2000036">
    <property type="term" value="P:regulation of stem cell population maintenance"/>
    <property type="evidence" value="ECO:0007669"/>
    <property type="project" value="UniProtKB-ARBA"/>
</dbReference>
<dbReference type="Pfam" id="PF04153">
    <property type="entry name" value="NOT2_3_5_C"/>
    <property type="match status" value="1"/>
</dbReference>
<keyword evidence="4" id="KW-0217">Developmental protein</keyword>
<comment type="subcellular location">
    <subcellularLocation>
        <location evidence="2">Cytoplasm</location>
        <location evidence="2">P-body</location>
    </subcellularLocation>
    <subcellularLocation>
        <location evidence="1">Nucleus</location>
    </subcellularLocation>
</comment>
<keyword evidence="5" id="KW-0963">Cytoplasm</keyword>
<keyword evidence="10" id="KW-0943">RNA-mediated gene silencing</keyword>
<dbReference type="InterPro" id="IPR040168">
    <property type="entry name" value="Not2/3/5"/>
</dbReference>
<keyword evidence="6" id="KW-0678">Repressor</keyword>
<dbReference type="GO" id="GO:0006417">
    <property type="term" value="P:regulation of translation"/>
    <property type="evidence" value="ECO:0007669"/>
    <property type="project" value="UniProtKB-KW"/>
</dbReference>
<feature type="compositionally biased region" description="Low complexity" evidence="16">
    <location>
        <begin position="115"/>
        <end position="145"/>
    </location>
</feature>
<dbReference type="InterPro" id="IPR038635">
    <property type="entry name" value="CCR4-NOT_su2/3/5_C_sf"/>
</dbReference>
<comment type="subunit">
    <text evidence="15">Component of the CCR4-NOT complex; distinct complexes seem to exist that differ in the participation of probably mutually exclusive catalytic subunits. In the complex interacts directly with CNOT2. Interacts with TIP120B and NANOS2. Interacts with EBF1. Interacts in an RNA-independent manner with BICC1 (via KH domains).</text>
</comment>
<feature type="domain" description="NOT2/NOT3/NOT5 C-terminal" evidence="17">
    <location>
        <begin position="182"/>
        <end position="306"/>
    </location>
</feature>
<dbReference type="PANTHER" id="PTHR23326">
    <property type="entry name" value="CCR4 NOT-RELATED"/>
    <property type="match status" value="1"/>
</dbReference>
<evidence type="ECO:0000256" key="13">
    <source>
        <dbReference type="ARBA" id="ARBA00071433"/>
    </source>
</evidence>
<feature type="non-terminal residue" evidence="18">
    <location>
        <position position="1"/>
    </location>
</feature>
<evidence type="ECO:0000256" key="8">
    <source>
        <dbReference type="ARBA" id="ARBA00022845"/>
    </source>
</evidence>
<evidence type="ECO:0000256" key="9">
    <source>
        <dbReference type="ARBA" id="ARBA00023015"/>
    </source>
</evidence>
<dbReference type="FunFam" id="2.30.30.1020:FF:000002">
    <property type="entry name" value="CCR4-NOT transcription complex subunit 3"/>
    <property type="match status" value="1"/>
</dbReference>
<evidence type="ECO:0000256" key="15">
    <source>
        <dbReference type="ARBA" id="ARBA00093549"/>
    </source>
</evidence>
<dbReference type="GO" id="GO:0005634">
    <property type="term" value="C:nucleus"/>
    <property type="evidence" value="ECO:0007669"/>
    <property type="project" value="UniProtKB-SubCell"/>
</dbReference>
<evidence type="ECO:0000256" key="3">
    <source>
        <dbReference type="ARBA" id="ARBA00007682"/>
    </source>
</evidence>
<dbReference type="GO" id="GO:0000932">
    <property type="term" value="C:P-body"/>
    <property type="evidence" value="ECO:0007669"/>
    <property type="project" value="UniProtKB-SubCell"/>
</dbReference>
<evidence type="ECO:0000259" key="17">
    <source>
        <dbReference type="Pfam" id="PF04153"/>
    </source>
</evidence>
<evidence type="ECO:0000256" key="5">
    <source>
        <dbReference type="ARBA" id="ARBA00022490"/>
    </source>
</evidence>
<dbReference type="EMBL" id="HACA01027195">
    <property type="protein sequence ID" value="CDW44556.1"/>
    <property type="molecule type" value="Transcribed_RNA"/>
</dbReference>
<evidence type="ECO:0000256" key="11">
    <source>
        <dbReference type="ARBA" id="ARBA00023163"/>
    </source>
</evidence>
<organism evidence="18">
    <name type="scientific">Lepeophtheirus salmonis</name>
    <name type="common">Salmon louse</name>
    <name type="synonym">Caligus salmonis</name>
    <dbReference type="NCBI Taxonomy" id="72036"/>
    <lineage>
        <taxon>Eukaryota</taxon>
        <taxon>Metazoa</taxon>
        <taxon>Ecdysozoa</taxon>
        <taxon>Arthropoda</taxon>
        <taxon>Crustacea</taxon>
        <taxon>Multicrustacea</taxon>
        <taxon>Hexanauplia</taxon>
        <taxon>Copepoda</taxon>
        <taxon>Siphonostomatoida</taxon>
        <taxon>Caligidae</taxon>
        <taxon>Lepeophtheirus</taxon>
    </lineage>
</organism>